<comment type="caution">
    <text evidence="1">The sequence shown here is derived from an EMBL/GenBank/DDBJ whole genome shotgun (WGS) entry which is preliminary data.</text>
</comment>
<name>A0A3E4QVC9_9ACTN</name>
<evidence type="ECO:0000313" key="2">
    <source>
        <dbReference type="Proteomes" id="UP000260943"/>
    </source>
</evidence>
<dbReference type="Proteomes" id="UP000260943">
    <property type="component" value="Unassembled WGS sequence"/>
</dbReference>
<protein>
    <submittedName>
        <fullName evidence="1">Uncharacterized protein</fullName>
    </submittedName>
</protein>
<gene>
    <name evidence="1" type="ORF">DXC81_03365</name>
</gene>
<dbReference type="AlphaFoldDB" id="A0A3E4QVC9"/>
<reference evidence="1 2" key="1">
    <citation type="submission" date="2018-08" db="EMBL/GenBank/DDBJ databases">
        <title>A genome reference for cultivated species of the human gut microbiota.</title>
        <authorList>
            <person name="Zou Y."/>
            <person name="Xue W."/>
            <person name="Luo G."/>
        </authorList>
    </citation>
    <scope>NUCLEOTIDE SEQUENCE [LARGE SCALE GENOMIC DNA]</scope>
    <source>
        <strain evidence="1 2">TF08-14</strain>
    </source>
</reference>
<accession>A0A3E4QVC9</accession>
<dbReference type="RefSeq" id="WP_117679176.1">
    <property type="nucleotide sequence ID" value="NZ_QSRJ01000003.1"/>
</dbReference>
<proteinExistence type="predicted"/>
<sequence>MISAGSLARDKQSGQLIYVCNDEGAPSKGRDDPSRILGIETIDPKMPCKEPQLSECFEADLAEVTEAHGTERQTVCAHYDCMVIENHWTEDAPMERYYRIWTLRESDRASIWLQWGYFSRFELLRGLSATNTVVLAHAIQESRLFEWGQKYGNKNDQGWTIGGNA</sequence>
<dbReference type="EMBL" id="QSRJ01000003">
    <property type="protein sequence ID" value="RGL11166.1"/>
    <property type="molecule type" value="Genomic_DNA"/>
</dbReference>
<organism evidence="1 2">
    <name type="scientific">Collinsella tanakaei</name>
    <dbReference type="NCBI Taxonomy" id="626935"/>
    <lineage>
        <taxon>Bacteria</taxon>
        <taxon>Bacillati</taxon>
        <taxon>Actinomycetota</taxon>
        <taxon>Coriobacteriia</taxon>
        <taxon>Coriobacteriales</taxon>
        <taxon>Coriobacteriaceae</taxon>
        <taxon>Collinsella</taxon>
    </lineage>
</organism>
<evidence type="ECO:0000313" key="1">
    <source>
        <dbReference type="EMBL" id="RGL11166.1"/>
    </source>
</evidence>